<evidence type="ECO:0000313" key="3">
    <source>
        <dbReference type="Proteomes" id="UP000252519"/>
    </source>
</evidence>
<comment type="caution">
    <text evidence="2">The sequence shown here is derived from an EMBL/GenBank/DDBJ whole genome shotgun (WGS) entry which is preliminary data.</text>
</comment>
<name>A0A368GVX8_ANCCA</name>
<dbReference type="Proteomes" id="UP000252519">
    <property type="component" value="Unassembled WGS sequence"/>
</dbReference>
<keyword evidence="3" id="KW-1185">Reference proteome</keyword>
<organism evidence="2 3">
    <name type="scientific">Ancylostoma caninum</name>
    <name type="common">Dog hookworm</name>
    <dbReference type="NCBI Taxonomy" id="29170"/>
    <lineage>
        <taxon>Eukaryota</taxon>
        <taxon>Metazoa</taxon>
        <taxon>Ecdysozoa</taxon>
        <taxon>Nematoda</taxon>
        <taxon>Chromadorea</taxon>
        <taxon>Rhabditida</taxon>
        <taxon>Rhabditina</taxon>
        <taxon>Rhabditomorpha</taxon>
        <taxon>Strongyloidea</taxon>
        <taxon>Ancylostomatidae</taxon>
        <taxon>Ancylostomatinae</taxon>
        <taxon>Ancylostoma</taxon>
    </lineage>
</organism>
<dbReference type="InterPro" id="IPR024079">
    <property type="entry name" value="MetalloPept_cat_dom_sf"/>
</dbReference>
<evidence type="ECO:0000256" key="1">
    <source>
        <dbReference type="SAM" id="MobiDB-lite"/>
    </source>
</evidence>
<dbReference type="GO" id="GO:0008237">
    <property type="term" value="F:metallopeptidase activity"/>
    <property type="evidence" value="ECO:0007669"/>
    <property type="project" value="InterPro"/>
</dbReference>
<accession>A0A368GVX8</accession>
<protein>
    <recommendedName>
        <fullName evidence="4">Peptidase M12A domain-containing protein</fullName>
    </recommendedName>
</protein>
<evidence type="ECO:0000313" key="2">
    <source>
        <dbReference type="EMBL" id="RCN47499.1"/>
    </source>
</evidence>
<reference evidence="2 3" key="1">
    <citation type="submission" date="2014-10" db="EMBL/GenBank/DDBJ databases">
        <title>Draft genome of the hookworm Ancylostoma caninum.</title>
        <authorList>
            <person name="Mitreva M."/>
        </authorList>
    </citation>
    <scope>NUCLEOTIDE SEQUENCE [LARGE SCALE GENOMIC DNA]</scope>
    <source>
        <strain evidence="2 3">Baltimore</strain>
    </source>
</reference>
<proteinExistence type="predicted"/>
<dbReference type="EMBL" id="JOJR01000061">
    <property type="protein sequence ID" value="RCN47499.1"/>
    <property type="molecule type" value="Genomic_DNA"/>
</dbReference>
<dbReference type="AlphaFoldDB" id="A0A368GVX8"/>
<sequence>MSNFGPFQDEASPLSSGLDDRSRDQYVEFGKGKSSGSIGEIRRKRQAYKGAKFSWRDGLNYKFDPSTSDQVKEDFTNAAKAWSQDTCVDIRLNSSGECNQTLFRCNPGTKDFTSQLYMMSVLPMSVEWEDGKTYTLENTVKVLVESHMNSDMP</sequence>
<dbReference type="OrthoDB" id="10529248at2759"/>
<gene>
    <name evidence="2" type="ORF">ANCCAN_06396</name>
</gene>
<dbReference type="Gene3D" id="3.40.390.10">
    <property type="entry name" value="Collagenase (Catalytic Domain)"/>
    <property type="match status" value="1"/>
</dbReference>
<feature type="region of interest" description="Disordered" evidence="1">
    <location>
        <begin position="1"/>
        <end position="37"/>
    </location>
</feature>
<evidence type="ECO:0008006" key="4">
    <source>
        <dbReference type="Google" id="ProtNLM"/>
    </source>
</evidence>